<dbReference type="InterPro" id="IPR018076">
    <property type="entry name" value="T2SS_GspF_dom"/>
</dbReference>
<dbReference type="RefSeq" id="WP_311657440.1">
    <property type="nucleotide sequence ID" value="NZ_JAVRHY010000003.1"/>
</dbReference>
<feature type="transmembrane region" description="Helical" evidence="6">
    <location>
        <begin position="87"/>
        <end position="120"/>
    </location>
</feature>
<evidence type="ECO:0000256" key="6">
    <source>
        <dbReference type="SAM" id="Phobius"/>
    </source>
</evidence>
<protein>
    <submittedName>
        <fullName evidence="8">Type II secretion system F family protein</fullName>
    </submittedName>
</protein>
<keyword evidence="4 6" id="KW-1133">Transmembrane helix</keyword>
<organism evidence="8 9">
    <name type="scientific">Spectribacter acetivorans</name>
    <dbReference type="NCBI Taxonomy" id="3075603"/>
    <lineage>
        <taxon>Bacteria</taxon>
        <taxon>Pseudomonadati</taxon>
        <taxon>Pseudomonadota</taxon>
        <taxon>Gammaproteobacteria</taxon>
        <taxon>Salinisphaerales</taxon>
        <taxon>Salinisphaeraceae</taxon>
        <taxon>Spectribacter</taxon>
    </lineage>
</organism>
<sequence length="310" mass="33438">MMALILAGAMSLLLVAAAVWLFARAQTRAGDEALEERIGQTSAGDFVDELAGMRHLQRIRNPLTRVVCHQFWGAGIDMKPGTANLMILGFIVLVVLLALINLLVGLALGIAVLGVSVLVLRQRVQARRRQIADQLPDFLEYVLRSLTAGNTLDEAMQSAALESVEPCRSLFLSVSRQVRLGASMEATLSEAAAVHQLRALHILALAARVNRRFGGSMRRVIKSLIGAIRRQEAASRELKAMTGETRFSAYVVAAIPILISGIMFLVNPGYYEPMIASGGGRIAMGVGVALQVLGLVIIWRMMASLRDGGL</sequence>
<keyword evidence="3 6" id="KW-0812">Transmembrane</keyword>
<evidence type="ECO:0000256" key="2">
    <source>
        <dbReference type="ARBA" id="ARBA00022475"/>
    </source>
</evidence>
<gene>
    <name evidence="8" type="ORF">RM531_03815</name>
</gene>
<dbReference type="Proteomes" id="UP001259982">
    <property type="component" value="Unassembled WGS sequence"/>
</dbReference>
<dbReference type="EMBL" id="JAVRHY010000003">
    <property type="protein sequence ID" value="MDT0617590.1"/>
    <property type="molecule type" value="Genomic_DNA"/>
</dbReference>
<feature type="domain" description="Type II secretion system protein GspF" evidence="7">
    <location>
        <begin position="138"/>
        <end position="263"/>
    </location>
</feature>
<accession>A0ABU3B569</accession>
<keyword evidence="5 6" id="KW-0472">Membrane</keyword>
<evidence type="ECO:0000256" key="5">
    <source>
        <dbReference type="ARBA" id="ARBA00023136"/>
    </source>
</evidence>
<keyword evidence="2" id="KW-1003">Cell membrane</keyword>
<evidence type="ECO:0000313" key="8">
    <source>
        <dbReference type="EMBL" id="MDT0617590.1"/>
    </source>
</evidence>
<name>A0ABU3B569_9GAMM</name>
<evidence type="ECO:0000256" key="1">
    <source>
        <dbReference type="ARBA" id="ARBA00004651"/>
    </source>
</evidence>
<evidence type="ECO:0000259" key="7">
    <source>
        <dbReference type="Pfam" id="PF00482"/>
    </source>
</evidence>
<proteinExistence type="predicted"/>
<dbReference type="PANTHER" id="PTHR35007:SF1">
    <property type="entry name" value="PILUS ASSEMBLY PROTEIN"/>
    <property type="match status" value="1"/>
</dbReference>
<feature type="transmembrane region" description="Helical" evidence="6">
    <location>
        <begin position="247"/>
        <end position="266"/>
    </location>
</feature>
<comment type="subcellular location">
    <subcellularLocation>
        <location evidence="1">Cell membrane</location>
        <topology evidence="1">Multi-pass membrane protein</topology>
    </subcellularLocation>
</comment>
<reference evidence="8 9" key="1">
    <citation type="submission" date="2023-09" db="EMBL/GenBank/DDBJ databases">
        <authorList>
            <person name="Rey-Velasco X."/>
        </authorList>
    </citation>
    <scope>NUCLEOTIDE SEQUENCE [LARGE SCALE GENOMIC DNA]</scope>
    <source>
        <strain evidence="8 9">P385</strain>
    </source>
</reference>
<comment type="caution">
    <text evidence="8">The sequence shown here is derived from an EMBL/GenBank/DDBJ whole genome shotgun (WGS) entry which is preliminary data.</text>
</comment>
<evidence type="ECO:0000256" key="3">
    <source>
        <dbReference type="ARBA" id="ARBA00022692"/>
    </source>
</evidence>
<dbReference type="Pfam" id="PF00482">
    <property type="entry name" value="T2SSF"/>
    <property type="match status" value="1"/>
</dbReference>
<keyword evidence="9" id="KW-1185">Reference proteome</keyword>
<dbReference type="PANTHER" id="PTHR35007">
    <property type="entry name" value="INTEGRAL MEMBRANE PROTEIN-RELATED"/>
    <property type="match status" value="1"/>
</dbReference>
<evidence type="ECO:0000313" key="9">
    <source>
        <dbReference type="Proteomes" id="UP001259982"/>
    </source>
</evidence>
<evidence type="ECO:0000256" key="4">
    <source>
        <dbReference type="ARBA" id="ARBA00022989"/>
    </source>
</evidence>
<feature type="transmembrane region" description="Helical" evidence="6">
    <location>
        <begin position="278"/>
        <end position="299"/>
    </location>
</feature>